<evidence type="ECO:0000256" key="5">
    <source>
        <dbReference type="SAM" id="SignalP"/>
    </source>
</evidence>
<dbReference type="GeneID" id="100742002"/>
<comment type="subcellular location">
    <subcellularLocation>
        <location evidence="1">Secreted</location>
    </subcellularLocation>
</comment>
<dbReference type="OrthoDB" id="7665616at2759"/>
<dbReference type="SUPFAM" id="SSF47565">
    <property type="entry name" value="Insect pheromone/odorant-binding proteins"/>
    <property type="match status" value="1"/>
</dbReference>
<evidence type="ECO:0000256" key="2">
    <source>
        <dbReference type="ARBA" id="ARBA00008098"/>
    </source>
</evidence>
<feature type="chain" id="PRO_5028237378" evidence="5">
    <location>
        <begin position="18"/>
        <end position="136"/>
    </location>
</feature>
<dbReference type="GO" id="GO:0005615">
    <property type="term" value="C:extracellular space"/>
    <property type="evidence" value="ECO:0007669"/>
    <property type="project" value="TreeGrafter"/>
</dbReference>
<name>A0A6P3E3E5_BOMIM</name>
<evidence type="ECO:0000256" key="1">
    <source>
        <dbReference type="ARBA" id="ARBA00004613"/>
    </source>
</evidence>
<dbReference type="GO" id="GO:0007608">
    <property type="term" value="P:sensory perception of smell"/>
    <property type="evidence" value="ECO:0007669"/>
    <property type="project" value="TreeGrafter"/>
</dbReference>
<organism evidence="6 7">
    <name type="scientific">Bombus impatiens</name>
    <name type="common">Bumblebee</name>
    <dbReference type="NCBI Taxonomy" id="132113"/>
    <lineage>
        <taxon>Eukaryota</taxon>
        <taxon>Metazoa</taxon>
        <taxon>Ecdysozoa</taxon>
        <taxon>Arthropoda</taxon>
        <taxon>Hexapoda</taxon>
        <taxon>Insecta</taxon>
        <taxon>Pterygota</taxon>
        <taxon>Neoptera</taxon>
        <taxon>Endopterygota</taxon>
        <taxon>Hymenoptera</taxon>
        <taxon>Apocrita</taxon>
        <taxon>Aculeata</taxon>
        <taxon>Apoidea</taxon>
        <taxon>Anthophila</taxon>
        <taxon>Apidae</taxon>
        <taxon>Bombus</taxon>
        <taxon>Pyrobombus</taxon>
    </lineage>
</organism>
<evidence type="ECO:0000256" key="4">
    <source>
        <dbReference type="ARBA" id="ARBA00022729"/>
    </source>
</evidence>
<evidence type="ECO:0000313" key="7">
    <source>
        <dbReference type="RefSeq" id="XP_003494618.1"/>
    </source>
</evidence>
<protein>
    <submittedName>
        <fullName evidence="7">General odorant-binding protein 56d-like</fullName>
    </submittedName>
</protein>
<comment type="similarity">
    <text evidence="2">Belongs to the PBP/GOBP family.</text>
</comment>
<proteinExistence type="inferred from homology"/>
<dbReference type="KEGG" id="bim:100742002"/>
<dbReference type="PANTHER" id="PTHR11857:SF43">
    <property type="entry name" value="GEO07291P1-RELATED"/>
    <property type="match status" value="1"/>
</dbReference>
<feature type="signal peptide" evidence="5">
    <location>
        <begin position="1"/>
        <end position="17"/>
    </location>
</feature>
<reference evidence="7" key="1">
    <citation type="submission" date="2025-08" db="UniProtKB">
        <authorList>
            <consortium name="RefSeq"/>
        </authorList>
    </citation>
    <scope>IDENTIFICATION</scope>
</reference>
<dbReference type="Pfam" id="PF01395">
    <property type="entry name" value="PBP_GOBP"/>
    <property type="match status" value="1"/>
</dbReference>
<keyword evidence="6" id="KW-1185">Reference proteome</keyword>
<gene>
    <name evidence="7" type="primary">LOC100742002</name>
</gene>
<dbReference type="GO" id="GO:0005549">
    <property type="term" value="F:odorant binding"/>
    <property type="evidence" value="ECO:0007669"/>
    <property type="project" value="InterPro"/>
</dbReference>
<dbReference type="InterPro" id="IPR006170">
    <property type="entry name" value="PBP/GOBP"/>
</dbReference>
<accession>A0A6P3E3E5</accession>
<sequence length="136" mass="14868">MRSPAIIFTFCLVGALALTEDQKAKLEEYRTACTTESGVDPQVVENAKKGNVAQDDEKLACFSFCMLRKIGIMDEDGDIKEDVAKEKMIAGGSPADKVDNVVSKCKHITGPNKCKKAGNLMKCFLENKSFNVLESN</sequence>
<evidence type="ECO:0000256" key="3">
    <source>
        <dbReference type="ARBA" id="ARBA00022525"/>
    </source>
</evidence>
<dbReference type="InterPro" id="IPR036728">
    <property type="entry name" value="PBP_GOBP_sf"/>
</dbReference>
<dbReference type="PANTHER" id="PTHR11857">
    <property type="entry name" value="ODORANT BINDING PROTEIN-RELATED"/>
    <property type="match status" value="1"/>
</dbReference>
<dbReference type="RefSeq" id="XP_003494618.1">
    <property type="nucleotide sequence ID" value="XM_003494570.4"/>
</dbReference>
<dbReference type="FunFam" id="1.10.238.20:FF:000001">
    <property type="entry name" value="General odorant-binding protein lush"/>
    <property type="match status" value="1"/>
</dbReference>
<keyword evidence="4 5" id="KW-0732">Signal</keyword>
<dbReference type="CDD" id="cd23992">
    <property type="entry name" value="PBP_GOBP"/>
    <property type="match status" value="1"/>
</dbReference>
<evidence type="ECO:0000313" key="6">
    <source>
        <dbReference type="Proteomes" id="UP000515180"/>
    </source>
</evidence>
<dbReference type="OMA" id="NIKCFAN"/>
<keyword evidence="3" id="KW-0964">Secreted</keyword>
<dbReference type="AlphaFoldDB" id="A0A6P3E3E5"/>
<dbReference type="Gene3D" id="1.10.238.20">
    <property type="entry name" value="Pheromone/general odorant binding protein domain"/>
    <property type="match status" value="1"/>
</dbReference>
<dbReference type="SMART" id="SM00708">
    <property type="entry name" value="PhBP"/>
    <property type="match status" value="1"/>
</dbReference>
<dbReference type="Proteomes" id="UP000515180">
    <property type="component" value="Unplaced"/>
</dbReference>